<proteinExistence type="predicted"/>
<evidence type="ECO:0000256" key="3">
    <source>
        <dbReference type="PROSITE-ProRule" id="PRU00221"/>
    </source>
</evidence>
<dbReference type="SMART" id="SM00320">
    <property type="entry name" value="WD40"/>
    <property type="match status" value="6"/>
</dbReference>
<dbReference type="RefSeq" id="XP_039122711.1">
    <property type="nucleotide sequence ID" value="XM_039266777.1"/>
</dbReference>
<keyword evidence="1 3" id="KW-0853">WD repeat</keyword>
<dbReference type="InterPro" id="IPR015943">
    <property type="entry name" value="WD40/YVTN_repeat-like_dom_sf"/>
</dbReference>
<evidence type="ECO:0000313" key="5">
    <source>
        <dbReference type="Proteomes" id="UP001515500"/>
    </source>
</evidence>
<dbReference type="PANTHER" id="PTHR14221">
    <property type="entry name" value="WD REPEAT DOMAIN 44"/>
    <property type="match status" value="1"/>
</dbReference>
<protein>
    <submittedName>
        <fullName evidence="6">WD repeat-containing protein 44-like</fullName>
    </submittedName>
</protein>
<keyword evidence="2" id="KW-0677">Repeat</keyword>
<dbReference type="PRINTS" id="PR00320">
    <property type="entry name" value="GPROTEINBRPT"/>
</dbReference>
<dbReference type="PROSITE" id="PS50082">
    <property type="entry name" value="WD_REPEATS_2"/>
    <property type="match status" value="4"/>
</dbReference>
<sequence length="744" mass="83771">MKVGAWIHGELRREEEEEDQFFDSREDISSAESDSWPGTPRAVERSAGDALYGVWAQSPGTVRERREKFLKWMGLDLLRSPLSESDEETAPEVDRIVLDGGAMRSDSGSEIASEDMTFDENIGYRIKNLDDGREFVADVFEENGDLRSLREVGSDRMMTLDEFERNFSASVFVQRLMRREESSGSNSENVMTLEMRKRRRSSSRGRIGWLKRLGAVACIVDRQGKESNLNLSASEDSVNDRIQRIQRIQRIHGIQRVKVRSYRKRLKEFSAVYMIQDISAHDGAILTMKFSPDGRYLATGGQDGVVRVWLVTECEWRNAVDVPEDDPSCMYFTANRNSELAPLYADKEKKNKSGSLKRTSDSACVVIPSDVFRISERPLHEFRGHDGDVLDLSWSKSNKYLLSSSIDKTVRLWQVGFNGCLKVFSHNNYVTCIQFNPTDEHYFISGSIDGKIRIWEIPQCRVVDWADVKEIVTAVCYQPDGKGGVVGTITSDCHFYDASDNQLQLDAKVSLQCKKKSVDKRITGFQFCPIDHQKLMVTSADSQVRILDGVDIVSKYKGFRNTGSQIAASFTSDGRHIISASEDSNVYIWMHTNHDAATCNQVKSTWSCERFFSRNASVALPWPGFESTSPVSVTSDVFPGTFSDQTQISECDLAGNNNLYLSPSGSFTLSQDFFSESLPKGSATWPEEKLPSGSVTASLLCKYEYKFLKTSCQNSSHAWGKVIVTGGWDGRLQSFQNYGLPVRL</sequence>
<evidence type="ECO:0000256" key="1">
    <source>
        <dbReference type="ARBA" id="ARBA00022574"/>
    </source>
</evidence>
<evidence type="ECO:0000256" key="4">
    <source>
        <dbReference type="SAM" id="MobiDB-lite"/>
    </source>
</evidence>
<dbReference type="InterPro" id="IPR020472">
    <property type="entry name" value="WD40_PAC1"/>
</dbReference>
<feature type="repeat" description="WD" evidence="3">
    <location>
        <begin position="382"/>
        <end position="415"/>
    </location>
</feature>
<name>A0AB40B640_DIOCR</name>
<dbReference type="InterPro" id="IPR036322">
    <property type="entry name" value="WD40_repeat_dom_sf"/>
</dbReference>
<gene>
    <name evidence="6" type="primary">LOC120259212</name>
</gene>
<evidence type="ECO:0000256" key="2">
    <source>
        <dbReference type="ARBA" id="ARBA00022737"/>
    </source>
</evidence>
<dbReference type="InterPro" id="IPR001680">
    <property type="entry name" value="WD40_rpt"/>
</dbReference>
<dbReference type="Proteomes" id="UP001515500">
    <property type="component" value="Chromosome 4"/>
</dbReference>
<organism evidence="5 6">
    <name type="scientific">Dioscorea cayennensis subsp. rotundata</name>
    <name type="common">White Guinea yam</name>
    <name type="synonym">Dioscorea rotundata</name>
    <dbReference type="NCBI Taxonomy" id="55577"/>
    <lineage>
        <taxon>Eukaryota</taxon>
        <taxon>Viridiplantae</taxon>
        <taxon>Streptophyta</taxon>
        <taxon>Embryophyta</taxon>
        <taxon>Tracheophyta</taxon>
        <taxon>Spermatophyta</taxon>
        <taxon>Magnoliopsida</taxon>
        <taxon>Liliopsida</taxon>
        <taxon>Dioscoreales</taxon>
        <taxon>Dioscoreaceae</taxon>
        <taxon>Dioscorea</taxon>
    </lineage>
</organism>
<keyword evidence="5" id="KW-1185">Reference proteome</keyword>
<dbReference type="PROSITE" id="PS50294">
    <property type="entry name" value="WD_REPEATS_REGION"/>
    <property type="match status" value="3"/>
</dbReference>
<evidence type="ECO:0000313" key="6">
    <source>
        <dbReference type="RefSeq" id="XP_039122711.1"/>
    </source>
</evidence>
<dbReference type="GeneID" id="120259212"/>
<dbReference type="Gene3D" id="2.130.10.10">
    <property type="entry name" value="YVTN repeat-like/Quinoprotein amine dehydrogenase"/>
    <property type="match status" value="1"/>
</dbReference>
<feature type="region of interest" description="Disordered" evidence="4">
    <location>
        <begin position="1"/>
        <end position="43"/>
    </location>
</feature>
<dbReference type="AlphaFoldDB" id="A0AB40B640"/>
<feature type="repeat" description="WD" evidence="3">
    <location>
        <begin position="278"/>
        <end position="309"/>
    </location>
</feature>
<feature type="repeat" description="WD" evidence="3">
    <location>
        <begin position="569"/>
        <end position="589"/>
    </location>
</feature>
<accession>A0AB40B640</accession>
<dbReference type="SUPFAM" id="SSF50978">
    <property type="entry name" value="WD40 repeat-like"/>
    <property type="match status" value="1"/>
</dbReference>
<reference evidence="6" key="1">
    <citation type="submission" date="2025-08" db="UniProtKB">
        <authorList>
            <consortium name="RefSeq"/>
        </authorList>
    </citation>
    <scope>IDENTIFICATION</scope>
</reference>
<feature type="repeat" description="WD" evidence="3">
    <location>
        <begin position="423"/>
        <end position="457"/>
    </location>
</feature>
<dbReference type="InterPro" id="IPR040324">
    <property type="entry name" value="WDR44/Dgr2"/>
</dbReference>
<dbReference type="Pfam" id="PF00400">
    <property type="entry name" value="WD40"/>
    <property type="match status" value="4"/>
</dbReference>
<dbReference type="PANTHER" id="PTHR14221:SF0">
    <property type="entry name" value="WD REPEAT-CONTAINING PROTEIN 44"/>
    <property type="match status" value="1"/>
</dbReference>